<dbReference type="SMART" id="SM00209">
    <property type="entry name" value="TSP1"/>
    <property type="match status" value="1"/>
</dbReference>
<dbReference type="PANTHER" id="PTHR22906">
    <property type="entry name" value="PROPERDIN"/>
    <property type="match status" value="1"/>
</dbReference>
<accession>A0ABQ9FSB1</accession>
<dbReference type="InterPro" id="IPR000884">
    <property type="entry name" value="TSP1_rpt"/>
</dbReference>
<dbReference type="PRINTS" id="PR01705">
    <property type="entry name" value="TSP1REPEAT"/>
</dbReference>
<dbReference type="InterPro" id="IPR052065">
    <property type="entry name" value="Compl_asym_regulator"/>
</dbReference>
<dbReference type="InterPro" id="IPR003646">
    <property type="entry name" value="SH3-like_bac-type"/>
</dbReference>
<evidence type="ECO:0000256" key="3">
    <source>
        <dbReference type="SAM" id="SignalP"/>
    </source>
</evidence>
<evidence type="ECO:0000313" key="5">
    <source>
        <dbReference type="EMBL" id="KAJ8320120.1"/>
    </source>
</evidence>
<evidence type="ECO:0000256" key="2">
    <source>
        <dbReference type="ARBA" id="ARBA00023157"/>
    </source>
</evidence>
<dbReference type="Gene3D" id="2.20.100.10">
    <property type="entry name" value="Thrombospondin type-1 (TSP1) repeat"/>
    <property type="match status" value="1"/>
</dbReference>
<dbReference type="SMART" id="SM00287">
    <property type="entry name" value="SH3b"/>
    <property type="match status" value="1"/>
</dbReference>
<dbReference type="PANTHER" id="PTHR22906:SF21">
    <property type="entry name" value="SEMA DOMAIN-CONTAINING PROTEIN"/>
    <property type="match status" value="1"/>
</dbReference>
<feature type="signal peptide" evidence="3">
    <location>
        <begin position="1"/>
        <end position="31"/>
    </location>
</feature>
<name>A0ABQ9FSB1_TEGGR</name>
<proteinExistence type="predicted"/>
<feature type="domain" description="SH3b" evidence="4">
    <location>
        <begin position="31"/>
        <end position="95"/>
    </location>
</feature>
<dbReference type="InterPro" id="IPR036383">
    <property type="entry name" value="TSP1_rpt_sf"/>
</dbReference>
<dbReference type="SUPFAM" id="SSF82895">
    <property type="entry name" value="TSP-1 type 1 repeat"/>
    <property type="match status" value="1"/>
</dbReference>
<keyword evidence="3" id="KW-0732">Signal</keyword>
<evidence type="ECO:0000259" key="4">
    <source>
        <dbReference type="SMART" id="SM00287"/>
    </source>
</evidence>
<dbReference type="Pfam" id="PF00090">
    <property type="entry name" value="TSP_1"/>
    <property type="match status" value="1"/>
</dbReference>
<gene>
    <name evidence="5" type="ORF">KUTeg_001707</name>
</gene>
<keyword evidence="6" id="KW-1185">Reference proteome</keyword>
<reference evidence="5 6" key="1">
    <citation type="submission" date="2022-12" db="EMBL/GenBank/DDBJ databases">
        <title>Chromosome-level genome of Tegillarca granosa.</title>
        <authorList>
            <person name="Kim J."/>
        </authorList>
    </citation>
    <scope>NUCLEOTIDE SEQUENCE [LARGE SCALE GENOMIC DNA]</scope>
    <source>
        <strain evidence="5">Teg-2019</strain>
        <tissue evidence="5">Adductor muscle</tissue>
    </source>
</reference>
<evidence type="ECO:0000313" key="6">
    <source>
        <dbReference type="Proteomes" id="UP001217089"/>
    </source>
</evidence>
<evidence type="ECO:0000256" key="1">
    <source>
        <dbReference type="ARBA" id="ARBA00022737"/>
    </source>
</evidence>
<keyword evidence="2" id="KW-1015">Disulfide bond</keyword>
<dbReference type="Proteomes" id="UP001217089">
    <property type="component" value="Unassembled WGS sequence"/>
</dbReference>
<organism evidence="5 6">
    <name type="scientific">Tegillarca granosa</name>
    <name type="common">Malaysian cockle</name>
    <name type="synonym">Anadara granosa</name>
    <dbReference type="NCBI Taxonomy" id="220873"/>
    <lineage>
        <taxon>Eukaryota</taxon>
        <taxon>Metazoa</taxon>
        <taxon>Spiralia</taxon>
        <taxon>Lophotrochozoa</taxon>
        <taxon>Mollusca</taxon>
        <taxon>Bivalvia</taxon>
        <taxon>Autobranchia</taxon>
        <taxon>Pteriomorphia</taxon>
        <taxon>Arcoida</taxon>
        <taxon>Arcoidea</taxon>
        <taxon>Arcidae</taxon>
        <taxon>Tegillarca</taxon>
    </lineage>
</organism>
<sequence>MNVVCYAVLMRAKTMIHIILIAFLFVESVKSTSTLCACTDSDTNVYLNQTINSRITTRLSPGDCVPVLNKDTEWLKVSLTYTVGYVASAEVMKKQCSIEQTKTGGTHCGDCHDCHRLSGSTTICSQWLSKVDGAWSEWSSWQSCSTTCGGGYQIRVRNCDNPPKATIFGKDCEGDRQQQQTCNTQHCPMITAFQKQLPVSPTSVDE</sequence>
<dbReference type="PROSITE" id="PS50092">
    <property type="entry name" value="TSP1"/>
    <property type="match status" value="1"/>
</dbReference>
<feature type="chain" id="PRO_5047520690" description="SH3b domain-containing protein" evidence="3">
    <location>
        <begin position="32"/>
        <end position="206"/>
    </location>
</feature>
<dbReference type="EMBL" id="JARBDR010000141">
    <property type="protein sequence ID" value="KAJ8320120.1"/>
    <property type="molecule type" value="Genomic_DNA"/>
</dbReference>
<keyword evidence="1" id="KW-0677">Repeat</keyword>
<comment type="caution">
    <text evidence="5">The sequence shown here is derived from an EMBL/GenBank/DDBJ whole genome shotgun (WGS) entry which is preliminary data.</text>
</comment>
<protein>
    <recommendedName>
        <fullName evidence="4">SH3b domain-containing protein</fullName>
    </recommendedName>
</protein>
<dbReference type="Gene3D" id="2.30.30.40">
    <property type="entry name" value="SH3 Domains"/>
    <property type="match status" value="1"/>
</dbReference>